<sequence>MLKSADVTLRALEDTDLKFLYDLENDAEVWGIGSDTLTPISRYNLRRYLENAAADFYEVRQLRLVICAVADNRAVGTVDVFDFQPHHRRAAVGIMVARAERQRGYAVAALQVLCEYAQYTLQLHQLHCTVAANNTASLRLFRAAGFRRVGVRRHWLRTAAGWLDAVELQYVLGAE</sequence>
<evidence type="ECO:0000313" key="2">
    <source>
        <dbReference type="Proteomes" id="UP000326380"/>
    </source>
</evidence>
<dbReference type="AlphaFoldDB" id="A0A7L5A0A1"/>
<dbReference type="Gene3D" id="3.40.630.30">
    <property type="match status" value="1"/>
</dbReference>
<organism evidence="1 2">
    <name type="scientific">Hymenobacter busanensis</name>
    <dbReference type="NCBI Taxonomy" id="2607656"/>
    <lineage>
        <taxon>Bacteria</taxon>
        <taxon>Pseudomonadati</taxon>
        <taxon>Bacteroidota</taxon>
        <taxon>Cytophagia</taxon>
        <taxon>Cytophagales</taxon>
        <taxon>Hymenobacteraceae</taxon>
        <taxon>Hymenobacter</taxon>
    </lineage>
</organism>
<evidence type="ECO:0000313" key="1">
    <source>
        <dbReference type="EMBL" id="KAA9338622.1"/>
    </source>
</evidence>
<dbReference type="EMBL" id="VTWU01000002">
    <property type="protein sequence ID" value="KAA9338622.1"/>
    <property type="molecule type" value="Genomic_DNA"/>
</dbReference>
<dbReference type="InterPro" id="IPR000182">
    <property type="entry name" value="GNAT_dom"/>
</dbReference>
<dbReference type="GO" id="GO:0016747">
    <property type="term" value="F:acyltransferase activity, transferring groups other than amino-acyl groups"/>
    <property type="evidence" value="ECO:0007669"/>
    <property type="project" value="InterPro"/>
</dbReference>
<protein>
    <submittedName>
        <fullName evidence="1">GNAT family N-acetyltransferase</fullName>
    </submittedName>
</protein>
<dbReference type="PROSITE" id="PS51186">
    <property type="entry name" value="GNAT"/>
    <property type="match status" value="1"/>
</dbReference>
<proteinExistence type="predicted"/>
<dbReference type="SUPFAM" id="SSF55729">
    <property type="entry name" value="Acyl-CoA N-acyltransferases (Nat)"/>
    <property type="match status" value="1"/>
</dbReference>
<dbReference type="InterPro" id="IPR016181">
    <property type="entry name" value="Acyl_CoA_acyltransferase"/>
</dbReference>
<dbReference type="Pfam" id="PF13302">
    <property type="entry name" value="Acetyltransf_3"/>
    <property type="match status" value="1"/>
</dbReference>
<dbReference type="PANTHER" id="PTHR43415:SF3">
    <property type="entry name" value="GNAT-FAMILY ACETYLTRANSFERASE"/>
    <property type="match status" value="1"/>
</dbReference>
<name>A0A7L5A0A1_9BACT</name>
<dbReference type="RefSeq" id="WP_151078171.1">
    <property type="nucleotide sequence ID" value="NZ_CP047647.1"/>
</dbReference>
<reference evidence="1 2" key="1">
    <citation type="submission" date="2019-09" db="EMBL/GenBank/DDBJ databases">
        <title>Genome sequence of Hymenobacter sp. M3.</title>
        <authorList>
            <person name="Srinivasan S."/>
        </authorList>
    </citation>
    <scope>NUCLEOTIDE SEQUENCE [LARGE SCALE GENOMIC DNA]</scope>
    <source>
        <strain evidence="1 2">M3</strain>
    </source>
</reference>
<comment type="caution">
    <text evidence="1">The sequence shown here is derived from an EMBL/GenBank/DDBJ whole genome shotgun (WGS) entry which is preliminary data.</text>
</comment>
<dbReference type="PANTHER" id="PTHR43415">
    <property type="entry name" value="SPERMIDINE N(1)-ACETYLTRANSFERASE"/>
    <property type="match status" value="1"/>
</dbReference>
<accession>A0A7L5A0A1</accession>
<gene>
    <name evidence="1" type="ORF">F0P96_07305</name>
</gene>
<keyword evidence="2" id="KW-1185">Reference proteome</keyword>
<dbReference type="Proteomes" id="UP000326380">
    <property type="component" value="Unassembled WGS sequence"/>
</dbReference>